<protein>
    <submittedName>
        <fullName evidence="1">Uncharacterized protein</fullName>
    </submittedName>
</protein>
<evidence type="ECO:0000313" key="2">
    <source>
        <dbReference type="Proteomes" id="UP000606870"/>
    </source>
</evidence>
<dbReference type="RefSeq" id="WP_186503643.1">
    <property type="nucleotide sequence ID" value="NZ_JACOGK010000025.1"/>
</dbReference>
<gene>
    <name evidence="1" type="ORF">H8J70_08795</name>
</gene>
<evidence type="ECO:0000313" key="1">
    <source>
        <dbReference type="EMBL" id="MBC3537347.1"/>
    </source>
</evidence>
<keyword evidence="2" id="KW-1185">Reference proteome</keyword>
<name>A0ABR6VJ79_9FIRM</name>
<dbReference type="EMBL" id="JACOGK010000025">
    <property type="protein sequence ID" value="MBC3537347.1"/>
    <property type="molecule type" value="Genomic_DNA"/>
</dbReference>
<sequence length="78" mass="9161">MIIVNSLGNKAFNLDKIKIIFIDDMEYTINAVTDMGDVEGVGELGKYRNYTECKEAFEKLMDRIYDQRTVVYMPERKR</sequence>
<proteinExistence type="predicted"/>
<organism evidence="1 2">
    <name type="scientific">Megasphaera hominis</name>
    <dbReference type="NCBI Taxonomy" id="159836"/>
    <lineage>
        <taxon>Bacteria</taxon>
        <taxon>Bacillati</taxon>
        <taxon>Bacillota</taxon>
        <taxon>Negativicutes</taxon>
        <taxon>Veillonellales</taxon>
        <taxon>Veillonellaceae</taxon>
        <taxon>Megasphaera</taxon>
    </lineage>
</organism>
<accession>A0ABR6VJ79</accession>
<dbReference type="Proteomes" id="UP000606870">
    <property type="component" value="Unassembled WGS sequence"/>
</dbReference>
<comment type="caution">
    <text evidence="1">The sequence shown here is derived from an EMBL/GenBank/DDBJ whole genome shotgun (WGS) entry which is preliminary data.</text>
</comment>
<reference evidence="1 2" key="1">
    <citation type="submission" date="2020-08" db="EMBL/GenBank/DDBJ databases">
        <authorList>
            <person name="Liu C."/>
            <person name="Sun Q."/>
        </authorList>
    </citation>
    <scope>NUCLEOTIDE SEQUENCE [LARGE SCALE GENOMIC DNA]</scope>
    <source>
        <strain evidence="1 2">NSJ-59</strain>
    </source>
</reference>